<protein>
    <recommendedName>
        <fullName evidence="4">PatU</fullName>
    </recommendedName>
</protein>
<comment type="caution">
    <text evidence="2">The sequence shown here is derived from an EMBL/GenBank/DDBJ whole genome shotgun (WGS) entry which is preliminary data.</text>
</comment>
<evidence type="ECO:0008006" key="4">
    <source>
        <dbReference type="Google" id="ProtNLM"/>
    </source>
</evidence>
<evidence type="ECO:0000313" key="3">
    <source>
        <dbReference type="Proteomes" id="UP001464891"/>
    </source>
</evidence>
<evidence type="ECO:0000313" key="2">
    <source>
        <dbReference type="EMBL" id="MEP0817882.1"/>
    </source>
</evidence>
<dbReference type="EMBL" id="JAMPKM010000006">
    <property type="protein sequence ID" value="MEP0817882.1"/>
    <property type="molecule type" value="Genomic_DNA"/>
</dbReference>
<dbReference type="Proteomes" id="UP001464891">
    <property type="component" value="Unassembled WGS sequence"/>
</dbReference>
<proteinExistence type="predicted"/>
<sequence length="370" mass="40472">MTKNPESFSEELLAWLLQDSNSAEFSTETGANSINSGNQAQVEPLASSQANPAVNYESNSPELADLDPLDSEGIDFALTNSSEVPAFSPHSGSQSLKPGEILTVQDRFHALLKRRLQTEIQRHPPLFPWESEVYAYEPDQVDSTVVGQVPRRLWAAQLRNLSVPVALPEAVLAQLLDQCQDLLQTSLREGAKLVRAVETLFPGHTQTLNDLAGMVLVSPARSGTLDAQMGSSLLETSTKFPDSYEAATPKQQMALSLLAAREILSSLTLSISASQSCLERQWLTAAGLLTLEIRYQPQAEPRLRVQGRLPSGGSLKLQGRSTQSTASRSRPGCISVEVFDPQPNQTYPLTVEFYDQEQEPLVFVIQPLSD</sequence>
<organism evidence="2 3">
    <name type="scientific">Trichocoleus desertorum GB2-A4</name>
    <dbReference type="NCBI Taxonomy" id="2933944"/>
    <lineage>
        <taxon>Bacteria</taxon>
        <taxon>Bacillati</taxon>
        <taxon>Cyanobacteriota</taxon>
        <taxon>Cyanophyceae</taxon>
        <taxon>Leptolyngbyales</taxon>
        <taxon>Trichocoleusaceae</taxon>
        <taxon>Trichocoleus</taxon>
    </lineage>
</organism>
<accession>A0ABV0J7Y3</accession>
<dbReference type="RefSeq" id="WP_190434802.1">
    <property type="nucleotide sequence ID" value="NZ_JAMPKM010000006.1"/>
</dbReference>
<feature type="compositionally biased region" description="Polar residues" evidence="1">
    <location>
        <begin position="319"/>
        <end position="328"/>
    </location>
</feature>
<keyword evidence="3" id="KW-1185">Reference proteome</keyword>
<evidence type="ECO:0000256" key="1">
    <source>
        <dbReference type="SAM" id="MobiDB-lite"/>
    </source>
</evidence>
<reference evidence="2 3" key="1">
    <citation type="submission" date="2022-04" db="EMBL/GenBank/DDBJ databases">
        <title>Positive selection, recombination, and allopatry shape intraspecific diversity of widespread and dominant cyanobacteria.</title>
        <authorList>
            <person name="Wei J."/>
            <person name="Shu W."/>
            <person name="Hu C."/>
        </authorList>
    </citation>
    <scope>NUCLEOTIDE SEQUENCE [LARGE SCALE GENOMIC DNA]</scope>
    <source>
        <strain evidence="2 3">GB2-A4</strain>
    </source>
</reference>
<feature type="region of interest" description="Disordered" evidence="1">
    <location>
        <begin position="306"/>
        <end position="332"/>
    </location>
</feature>
<gene>
    <name evidence="2" type="ORF">NC998_12330</name>
</gene>
<name>A0ABV0J7Y3_9CYAN</name>